<gene>
    <name evidence="3" type="ORF">Q9295_17345</name>
</gene>
<dbReference type="Proteomes" id="UP001239680">
    <property type="component" value="Unassembled WGS sequence"/>
</dbReference>
<dbReference type="SUPFAM" id="SSF53187">
    <property type="entry name" value="Zn-dependent exopeptidases"/>
    <property type="match status" value="1"/>
</dbReference>
<dbReference type="Pfam" id="PF01546">
    <property type="entry name" value="Peptidase_M20"/>
    <property type="match status" value="1"/>
</dbReference>
<keyword evidence="2" id="KW-0862">Zinc</keyword>
<keyword evidence="4" id="KW-1185">Reference proteome</keyword>
<evidence type="ECO:0000313" key="3">
    <source>
        <dbReference type="EMBL" id="MDQ2068139.1"/>
    </source>
</evidence>
<dbReference type="InterPro" id="IPR012166">
    <property type="entry name" value="Uncharacterised_RocB"/>
</dbReference>
<dbReference type="InterPro" id="IPR050072">
    <property type="entry name" value="Peptidase_M20A"/>
</dbReference>
<dbReference type="Gene3D" id="3.40.630.10">
    <property type="entry name" value="Zn peptidases"/>
    <property type="match status" value="1"/>
</dbReference>
<reference evidence="3 4" key="1">
    <citation type="submission" date="2023-08" db="EMBL/GenBank/DDBJ databases">
        <title>Characterization of two Paracoccaceae strains isolated from Phycosphere and proposal of Xinfangfangia lacusdiani sp. nov.</title>
        <authorList>
            <person name="Deng Y."/>
            <person name="Zhang Y.Q."/>
        </authorList>
    </citation>
    <scope>NUCLEOTIDE SEQUENCE [LARGE SCALE GENOMIC DNA]</scope>
    <source>
        <strain evidence="3 4">CPCC 101601</strain>
    </source>
</reference>
<dbReference type="InterPro" id="IPR002933">
    <property type="entry name" value="Peptidase_M20"/>
</dbReference>
<comment type="caution">
    <text evidence="3">The sequence shown here is derived from an EMBL/GenBank/DDBJ whole genome shotgun (WGS) entry which is preliminary data.</text>
</comment>
<evidence type="ECO:0000256" key="2">
    <source>
        <dbReference type="ARBA" id="ARBA00022833"/>
    </source>
</evidence>
<sequence length="549" mass="59351">MSTDQWNVQERAAQISHDLVSWNSEGGLQGEADFAMRLRDYLLEIPYFRENPDDITIYPAYGQPQTYNLLALVRGTGKRTLGMAGHYDTVSIQNYHELAHLACDPVPLREALIADLASRSLSEQEARALADFQGGDFVPGRGMLDMKSGLAAGIALIEHFSTLEGREGNLLFMTTPDEERESRGMRALREDLPGYLAARGLELDAAINLDATSDQGDGALGRAVYEGTIGKLLPFAYVIGQSSHVSYPFEGISAQLIGAEILRGIEGNTNLADAGGGDVAPPPICLEARDTRNVYEVTTPERFWLSFNWLFQSGTAEDRFTQFRAEVEAALTRATEAFRKNAAAYGALIQASPGASTGAARVITLAELRATALADAAAEKAFADCEASLAGIDNPLELSRRLTEWLANAALLKGPCVVIGFAGLHYPPSRLDPADPRAADLLAAIEKAEAWAVAAEQPHCRRPYFQGISDMSFLGQPKKKGADVVAQNTPAARLVDEPSAEALGFPTVNIGPWGREFHQRLERVHGPYAFGILPKVLKEIAIAFLAPKA</sequence>
<dbReference type="PANTHER" id="PTHR43808">
    <property type="entry name" value="ACETYLORNITHINE DEACETYLASE"/>
    <property type="match status" value="1"/>
</dbReference>
<dbReference type="PANTHER" id="PTHR43808:SF27">
    <property type="entry name" value="PROTEIN ROCB"/>
    <property type="match status" value="1"/>
</dbReference>
<proteinExistence type="predicted"/>
<dbReference type="InterPro" id="IPR001261">
    <property type="entry name" value="ArgE/DapE_CS"/>
</dbReference>
<dbReference type="RefSeq" id="WP_306681849.1">
    <property type="nucleotide sequence ID" value="NZ_JAVDBT010000024.1"/>
</dbReference>
<accession>A0ABU0W290</accession>
<organism evidence="3 4">
    <name type="scientific">Pseudogemmobacter lacusdianii</name>
    <dbReference type="NCBI Taxonomy" id="3069608"/>
    <lineage>
        <taxon>Bacteria</taxon>
        <taxon>Pseudomonadati</taxon>
        <taxon>Pseudomonadota</taxon>
        <taxon>Alphaproteobacteria</taxon>
        <taxon>Rhodobacterales</taxon>
        <taxon>Paracoccaceae</taxon>
        <taxon>Pseudogemmobacter</taxon>
    </lineage>
</organism>
<dbReference type="EMBL" id="JAVDBT010000024">
    <property type="protein sequence ID" value="MDQ2068139.1"/>
    <property type="molecule type" value="Genomic_DNA"/>
</dbReference>
<dbReference type="PROSITE" id="PS00758">
    <property type="entry name" value="ARGE_DAPE_CPG2_1"/>
    <property type="match status" value="1"/>
</dbReference>
<protein>
    <submittedName>
        <fullName evidence="3">M20/M25/M40 family metallo-hydrolase</fullName>
    </submittedName>
</protein>
<dbReference type="PIRSF" id="PIRSF010386">
    <property type="entry name" value="RocB"/>
    <property type="match status" value="1"/>
</dbReference>
<evidence type="ECO:0000256" key="1">
    <source>
        <dbReference type="ARBA" id="ARBA00022801"/>
    </source>
</evidence>
<name>A0ABU0W290_9RHOB</name>
<evidence type="ECO:0000313" key="4">
    <source>
        <dbReference type="Proteomes" id="UP001239680"/>
    </source>
</evidence>
<keyword evidence="1" id="KW-0378">Hydrolase</keyword>